<reference evidence="12 13" key="1">
    <citation type="journal article" date="2016" name="Nat. Commun.">
        <title>Thousands of microbial genomes shed light on interconnected biogeochemical processes in an aquifer system.</title>
        <authorList>
            <person name="Anantharaman K."/>
            <person name="Brown C.T."/>
            <person name="Hug L.A."/>
            <person name="Sharon I."/>
            <person name="Castelle C.J."/>
            <person name="Probst A.J."/>
            <person name="Thomas B.C."/>
            <person name="Singh A."/>
            <person name="Wilkins M.J."/>
            <person name="Karaoz U."/>
            <person name="Brodie E.L."/>
            <person name="Williams K.H."/>
            <person name="Hubbard S.S."/>
            <person name="Banfield J.F."/>
        </authorList>
    </citation>
    <scope>NUCLEOTIDE SEQUENCE [LARGE SCALE GENOMIC DNA]</scope>
</reference>
<feature type="domain" description="Type II secretion system protein GspF" evidence="11">
    <location>
        <begin position="20"/>
        <end position="143"/>
    </location>
</feature>
<keyword evidence="3 9" id="KW-0813">Transport</keyword>
<accession>A0A1G2CLQ9</accession>
<keyword evidence="6 9" id="KW-0812">Transmembrane</keyword>
<evidence type="ECO:0000256" key="1">
    <source>
        <dbReference type="ARBA" id="ARBA00004429"/>
    </source>
</evidence>
<dbReference type="PANTHER" id="PTHR30012:SF0">
    <property type="entry name" value="TYPE II SECRETION SYSTEM PROTEIN F-RELATED"/>
    <property type="match status" value="1"/>
</dbReference>
<evidence type="ECO:0000256" key="8">
    <source>
        <dbReference type="ARBA" id="ARBA00023136"/>
    </source>
</evidence>
<comment type="similarity">
    <text evidence="2 9">Belongs to the GSP F family.</text>
</comment>
<organism evidence="12 13">
    <name type="scientific">Candidatus Liptonbacteria bacterium RIFCSPLOWO2_01_FULL_56_20</name>
    <dbReference type="NCBI Taxonomy" id="1798652"/>
    <lineage>
        <taxon>Bacteria</taxon>
        <taxon>Candidatus Liptoniibacteriota</taxon>
    </lineage>
</organism>
<feature type="domain" description="Type II secretion system protein GspF" evidence="11">
    <location>
        <begin position="224"/>
        <end position="347"/>
    </location>
</feature>
<dbReference type="PRINTS" id="PR00812">
    <property type="entry name" value="BCTERIALGSPF"/>
</dbReference>
<dbReference type="Proteomes" id="UP000178495">
    <property type="component" value="Unassembled WGS sequence"/>
</dbReference>
<evidence type="ECO:0000256" key="2">
    <source>
        <dbReference type="ARBA" id="ARBA00005745"/>
    </source>
</evidence>
<feature type="transmembrane region" description="Helical" evidence="10">
    <location>
        <begin position="328"/>
        <end position="351"/>
    </location>
</feature>
<feature type="transmembrane region" description="Helical" evidence="10">
    <location>
        <begin position="200"/>
        <end position="222"/>
    </location>
</feature>
<dbReference type="PANTHER" id="PTHR30012">
    <property type="entry name" value="GENERAL SECRETION PATHWAY PROTEIN"/>
    <property type="match status" value="1"/>
</dbReference>
<evidence type="ECO:0000256" key="9">
    <source>
        <dbReference type="RuleBase" id="RU003923"/>
    </source>
</evidence>
<evidence type="ECO:0000256" key="4">
    <source>
        <dbReference type="ARBA" id="ARBA00022475"/>
    </source>
</evidence>
<dbReference type="InterPro" id="IPR042094">
    <property type="entry name" value="T2SS_GspF_sf"/>
</dbReference>
<dbReference type="STRING" id="1798652.A3A43_03105"/>
<protein>
    <recommendedName>
        <fullName evidence="11">Type II secretion system protein GspF domain-containing protein</fullName>
    </recommendedName>
</protein>
<dbReference type="Gene3D" id="1.20.81.30">
    <property type="entry name" value="Type II secretion system (T2SS), domain F"/>
    <property type="match status" value="2"/>
</dbReference>
<gene>
    <name evidence="12" type="ORF">A3A43_03105</name>
</gene>
<dbReference type="AlphaFoldDB" id="A0A1G2CLQ9"/>
<evidence type="ECO:0000256" key="6">
    <source>
        <dbReference type="ARBA" id="ARBA00022692"/>
    </source>
</evidence>
<feature type="transmembrane region" description="Helical" evidence="10">
    <location>
        <begin position="162"/>
        <end position="188"/>
    </location>
</feature>
<evidence type="ECO:0000313" key="12">
    <source>
        <dbReference type="EMBL" id="OGZ01358.1"/>
    </source>
</evidence>
<evidence type="ECO:0000256" key="7">
    <source>
        <dbReference type="ARBA" id="ARBA00022989"/>
    </source>
</evidence>
<name>A0A1G2CLQ9_9BACT</name>
<keyword evidence="4" id="KW-1003">Cell membrane</keyword>
<evidence type="ECO:0000313" key="13">
    <source>
        <dbReference type="Proteomes" id="UP000178495"/>
    </source>
</evidence>
<comment type="subcellular location">
    <subcellularLocation>
        <location evidence="1">Cell inner membrane</location>
        <topology evidence="1">Multi-pass membrane protein</topology>
    </subcellularLocation>
    <subcellularLocation>
        <location evidence="9">Cell membrane</location>
        <topology evidence="9">Multi-pass membrane protein</topology>
    </subcellularLocation>
</comment>
<dbReference type="PROSITE" id="PS00874">
    <property type="entry name" value="T2SP_F"/>
    <property type="match status" value="1"/>
</dbReference>
<evidence type="ECO:0000256" key="5">
    <source>
        <dbReference type="ARBA" id="ARBA00022519"/>
    </source>
</evidence>
<dbReference type="EMBL" id="MHLC01000013">
    <property type="protein sequence ID" value="OGZ01358.1"/>
    <property type="molecule type" value="Genomic_DNA"/>
</dbReference>
<dbReference type="GO" id="GO:0005886">
    <property type="term" value="C:plasma membrane"/>
    <property type="evidence" value="ECO:0007669"/>
    <property type="project" value="UniProtKB-SubCell"/>
</dbReference>
<comment type="caution">
    <text evidence="12">The sequence shown here is derived from an EMBL/GenBank/DDBJ whole genome shotgun (WGS) entry which is preliminary data.</text>
</comment>
<sequence>MSIGPLRIFERISTQEKINFARHLAIVIKAGLPLLEGLKIVRKQETSRTLARVVDGLLLDVNNGQFLAASLEKYGHLFDDFFTNIVRVGESSGTLAQNLLYLAEELRKAKELHAKIRSAMIYPAIILIATIALTGFLAFFIFPQLLPVFEGLSVQLPASTRLLITIVNLIRLYGIQALVVAVLLVVAVRVFLMRITAVKYFFDAAGLFMPVMSSLAINVSMVNFTRVLGILLKSGVRIHEALGITAKTFDNLVYRRRIHDAQDKIQKGGQLSASLALHRRLFPSLLVGMIQVGENTGNLEENLFYLSEYYDEETDERLRNLTSLLEPMLLLIMGFVVGFVAISIITPIYSISQGIK</sequence>
<dbReference type="Pfam" id="PF00482">
    <property type="entry name" value="T2SSF"/>
    <property type="match status" value="2"/>
</dbReference>
<evidence type="ECO:0000259" key="11">
    <source>
        <dbReference type="Pfam" id="PF00482"/>
    </source>
</evidence>
<keyword evidence="7 10" id="KW-1133">Transmembrane helix</keyword>
<evidence type="ECO:0000256" key="10">
    <source>
        <dbReference type="SAM" id="Phobius"/>
    </source>
</evidence>
<keyword evidence="5" id="KW-0997">Cell inner membrane</keyword>
<feature type="transmembrane region" description="Helical" evidence="10">
    <location>
        <begin position="120"/>
        <end position="142"/>
    </location>
</feature>
<dbReference type="InterPro" id="IPR003004">
    <property type="entry name" value="GspF/PilC"/>
</dbReference>
<dbReference type="InterPro" id="IPR001992">
    <property type="entry name" value="T2SS_GspF/T4SS_PilC_CS"/>
</dbReference>
<keyword evidence="8 10" id="KW-0472">Membrane</keyword>
<proteinExistence type="inferred from homology"/>
<dbReference type="FunFam" id="1.20.81.30:FF:000001">
    <property type="entry name" value="Type II secretion system protein F"/>
    <property type="match status" value="2"/>
</dbReference>
<evidence type="ECO:0000256" key="3">
    <source>
        <dbReference type="ARBA" id="ARBA00022448"/>
    </source>
</evidence>
<dbReference type="InterPro" id="IPR018076">
    <property type="entry name" value="T2SS_GspF_dom"/>
</dbReference>
<dbReference type="GO" id="GO:0009306">
    <property type="term" value="P:protein secretion"/>
    <property type="evidence" value="ECO:0007669"/>
    <property type="project" value="InterPro"/>
</dbReference>